<accession>A0A2P6PL17</accession>
<protein>
    <submittedName>
        <fullName evidence="1">Uncharacterized protein</fullName>
    </submittedName>
</protein>
<dbReference type="Proteomes" id="UP000238479">
    <property type="component" value="Chromosome 6"/>
</dbReference>
<evidence type="ECO:0000313" key="2">
    <source>
        <dbReference type="Proteomes" id="UP000238479"/>
    </source>
</evidence>
<evidence type="ECO:0000313" key="1">
    <source>
        <dbReference type="EMBL" id="PRQ22622.1"/>
    </source>
</evidence>
<sequence>MYDITNWRRLKLEGRVPVTSFNGEIERRSWKTQTKRVGTALGVLSWNRVEDKEIESRAPPLSGCTVES</sequence>
<dbReference type="AlphaFoldDB" id="A0A2P6PL17"/>
<comment type="caution">
    <text evidence="1">The sequence shown here is derived from an EMBL/GenBank/DDBJ whole genome shotgun (WGS) entry which is preliminary data.</text>
</comment>
<dbReference type="Gramene" id="PRQ22622">
    <property type="protein sequence ID" value="PRQ22622"/>
    <property type="gene ID" value="RchiOBHm_Chr6g0252311"/>
</dbReference>
<dbReference type="EMBL" id="PDCK01000044">
    <property type="protein sequence ID" value="PRQ22622.1"/>
    <property type="molecule type" value="Genomic_DNA"/>
</dbReference>
<name>A0A2P6PL17_ROSCH</name>
<proteinExistence type="predicted"/>
<organism evidence="1 2">
    <name type="scientific">Rosa chinensis</name>
    <name type="common">China rose</name>
    <dbReference type="NCBI Taxonomy" id="74649"/>
    <lineage>
        <taxon>Eukaryota</taxon>
        <taxon>Viridiplantae</taxon>
        <taxon>Streptophyta</taxon>
        <taxon>Embryophyta</taxon>
        <taxon>Tracheophyta</taxon>
        <taxon>Spermatophyta</taxon>
        <taxon>Magnoliopsida</taxon>
        <taxon>eudicotyledons</taxon>
        <taxon>Gunneridae</taxon>
        <taxon>Pentapetalae</taxon>
        <taxon>rosids</taxon>
        <taxon>fabids</taxon>
        <taxon>Rosales</taxon>
        <taxon>Rosaceae</taxon>
        <taxon>Rosoideae</taxon>
        <taxon>Rosoideae incertae sedis</taxon>
        <taxon>Rosa</taxon>
    </lineage>
</organism>
<reference evidence="1 2" key="1">
    <citation type="journal article" date="2018" name="Nat. Genet.">
        <title>The Rosa genome provides new insights in the design of modern roses.</title>
        <authorList>
            <person name="Bendahmane M."/>
        </authorList>
    </citation>
    <scope>NUCLEOTIDE SEQUENCE [LARGE SCALE GENOMIC DNA]</scope>
    <source>
        <strain evidence="2">cv. Old Blush</strain>
    </source>
</reference>
<keyword evidence="2" id="KW-1185">Reference proteome</keyword>
<gene>
    <name evidence="1" type="ORF">RchiOBHm_Chr6g0252311</name>
</gene>